<reference evidence="2 3" key="1">
    <citation type="submission" date="2024-08" db="EMBL/GenBank/DDBJ databases">
        <title>Two novel Cytobacillus novel species.</title>
        <authorList>
            <person name="Liu G."/>
        </authorList>
    </citation>
    <scope>NUCLEOTIDE SEQUENCE [LARGE SCALE GENOMIC DNA]</scope>
    <source>
        <strain evidence="2 3">FJAT-53684</strain>
    </source>
</reference>
<comment type="caution">
    <text evidence="2">The sequence shown here is derived from an EMBL/GenBank/DDBJ whole genome shotgun (WGS) entry which is preliminary data.</text>
</comment>
<name>A0ABW6K043_9BACI</name>
<keyword evidence="3" id="KW-1185">Reference proteome</keyword>
<dbReference type="InterPro" id="IPR010981">
    <property type="entry name" value="SinR/SinI_dimer_dom"/>
</dbReference>
<dbReference type="InterPro" id="IPR036281">
    <property type="entry name" value="SinR/SinI_dimer_dom_sf"/>
</dbReference>
<protein>
    <submittedName>
        <fullName evidence="2">Anti-repressor SinI family protein</fullName>
    </submittedName>
</protein>
<sequence>MEKLDQEWIQLIFEAMEIGLNVEDIREFFLRQLDENRKEIFSE</sequence>
<evidence type="ECO:0000313" key="3">
    <source>
        <dbReference type="Proteomes" id="UP001601058"/>
    </source>
</evidence>
<dbReference type="RefSeq" id="WP_389220880.1">
    <property type="nucleotide sequence ID" value="NZ_JBIACJ010000007.1"/>
</dbReference>
<dbReference type="EMBL" id="JBIACJ010000007">
    <property type="protein sequence ID" value="MFE8697528.1"/>
    <property type="molecule type" value="Genomic_DNA"/>
</dbReference>
<feature type="domain" description="Sin" evidence="1">
    <location>
        <begin position="1"/>
        <end position="33"/>
    </location>
</feature>
<dbReference type="SUPFAM" id="SSF47406">
    <property type="entry name" value="SinR repressor dimerisation domain-like"/>
    <property type="match status" value="1"/>
</dbReference>
<organism evidence="2 3">
    <name type="scientific">Cytobacillus mangrovibacter</name>
    <dbReference type="NCBI Taxonomy" id="3299024"/>
    <lineage>
        <taxon>Bacteria</taxon>
        <taxon>Bacillati</taxon>
        <taxon>Bacillota</taxon>
        <taxon>Bacilli</taxon>
        <taxon>Bacillales</taxon>
        <taxon>Bacillaceae</taxon>
        <taxon>Cytobacillus</taxon>
    </lineage>
</organism>
<accession>A0ABW6K043</accession>
<dbReference type="PROSITE" id="PS51500">
    <property type="entry name" value="SIN"/>
    <property type="match status" value="1"/>
</dbReference>
<dbReference type="Proteomes" id="UP001601058">
    <property type="component" value="Unassembled WGS sequence"/>
</dbReference>
<dbReference type="Pfam" id="PF08671">
    <property type="entry name" value="SinI"/>
    <property type="match status" value="1"/>
</dbReference>
<gene>
    <name evidence="2" type="ORF">ACFYKT_14385</name>
</gene>
<evidence type="ECO:0000259" key="1">
    <source>
        <dbReference type="PROSITE" id="PS51500"/>
    </source>
</evidence>
<evidence type="ECO:0000313" key="2">
    <source>
        <dbReference type="EMBL" id="MFE8697528.1"/>
    </source>
</evidence>
<proteinExistence type="predicted"/>